<reference evidence="3" key="1">
    <citation type="journal article" date="2002" name="DNA Res.">
        <title>Complete genomic sequence of nitrogen-fixing symbiotic bacterium Bradyrhizobium japonicum USDA110.</title>
        <authorList>
            <person name="Kaneko T."/>
            <person name="Nakamura Y."/>
            <person name="Sato S."/>
            <person name="Minamisawa K."/>
            <person name="Uchiumi T."/>
            <person name="Sasamoto S."/>
            <person name="Watanabe A."/>
            <person name="Idesawa K."/>
            <person name="Iriguchi M."/>
            <person name="Kawashima K."/>
            <person name="Kohara M."/>
            <person name="Matsumoto M."/>
            <person name="Shimpo S."/>
            <person name="Tsuruoka H."/>
            <person name="Wada T."/>
            <person name="Yamada M."/>
            <person name="Tabata S."/>
        </authorList>
    </citation>
    <scope>NUCLEOTIDE SEQUENCE [LARGE SCALE GENOMIC DNA]</scope>
    <source>
        <strain evidence="3">JCM 10833 / BCRC 13528 / IAM 13628 / NBRC 14792 / USDA 110</strain>
    </source>
</reference>
<dbReference type="Proteomes" id="UP000002526">
    <property type="component" value="Chromosome"/>
</dbReference>
<dbReference type="InParanoid" id="Q89UV8"/>
<dbReference type="Gene3D" id="3.40.190.10">
    <property type="entry name" value="Periplasmic binding protein-like II"/>
    <property type="match status" value="2"/>
</dbReference>
<dbReference type="HOGENOM" id="CLU_033215_4_1_5"/>
<dbReference type="PhylomeDB" id="Q89UV8"/>
<dbReference type="KEGG" id="bja:blr1301"/>
<organism evidence="2 3">
    <name type="scientific">Bradyrhizobium diazoefficiens (strain JCM 10833 / BCRC 13528 / IAM 13628 / NBRC 14792 / USDA 110)</name>
    <dbReference type="NCBI Taxonomy" id="224911"/>
    <lineage>
        <taxon>Bacteria</taxon>
        <taxon>Pseudomonadati</taxon>
        <taxon>Pseudomonadota</taxon>
        <taxon>Alphaproteobacteria</taxon>
        <taxon>Hyphomicrobiales</taxon>
        <taxon>Nitrobacteraceae</taxon>
        <taxon>Bradyrhizobium</taxon>
    </lineage>
</organism>
<dbReference type="STRING" id="224911.AAV28_03395"/>
<gene>
    <name evidence="2" type="ordered locus">blr1301</name>
</gene>
<dbReference type="PANTHER" id="PTHR42941:SF1">
    <property type="entry name" value="SLL1037 PROTEIN"/>
    <property type="match status" value="1"/>
</dbReference>
<dbReference type="EnsemblBacteria" id="BAC46566">
    <property type="protein sequence ID" value="BAC46566"/>
    <property type="gene ID" value="BAC46566"/>
</dbReference>
<proteinExistence type="predicted"/>
<dbReference type="CDD" id="cd13567">
    <property type="entry name" value="PBP2_TtGluBP"/>
    <property type="match status" value="1"/>
</dbReference>
<dbReference type="PATRIC" id="fig|224911.5.peg.1343"/>
<dbReference type="EMBL" id="BA000040">
    <property type="protein sequence ID" value="BAC46566.1"/>
    <property type="molecule type" value="Genomic_DNA"/>
</dbReference>
<evidence type="ECO:0000256" key="1">
    <source>
        <dbReference type="SAM" id="MobiDB-lite"/>
    </source>
</evidence>
<keyword evidence="3" id="KW-1185">Reference proteome</keyword>
<accession>Q89UV8</accession>
<dbReference type="OrthoDB" id="9776669at2"/>
<dbReference type="InterPro" id="IPR011852">
    <property type="entry name" value="TRAP_TAXI"/>
</dbReference>
<protein>
    <submittedName>
        <fullName evidence="2">Immunogenic protein</fullName>
    </submittedName>
</protein>
<dbReference type="SUPFAM" id="SSF53850">
    <property type="entry name" value="Periplasmic binding protein-like II"/>
    <property type="match status" value="1"/>
</dbReference>
<dbReference type="AlphaFoldDB" id="Q89UV8"/>
<dbReference type="PANTHER" id="PTHR42941">
    <property type="entry name" value="SLL1037 PROTEIN"/>
    <property type="match status" value="1"/>
</dbReference>
<dbReference type="Pfam" id="PF16868">
    <property type="entry name" value="NMT1_3"/>
    <property type="match status" value="1"/>
</dbReference>
<dbReference type="NCBIfam" id="TIGR02122">
    <property type="entry name" value="TRAP_TAXI"/>
    <property type="match status" value="1"/>
</dbReference>
<dbReference type="eggNOG" id="COG2358">
    <property type="taxonomic scope" value="Bacteria"/>
</dbReference>
<name>Q89UV8_BRADU</name>
<evidence type="ECO:0000313" key="2">
    <source>
        <dbReference type="EMBL" id="BAC46566.1"/>
    </source>
</evidence>
<feature type="region of interest" description="Disordered" evidence="1">
    <location>
        <begin position="1"/>
        <end position="23"/>
    </location>
</feature>
<sequence length="372" mass="38970">MRSGAPRSGCATSPHPPGSPKVEPERLFTAVLFCLLDGLTRPPHPANFPAGLGSTEIMKRTIFGVAAALALAASAPCAHAQSFINVLTGGTSGVYYPLGVAIGKIYGDKILNVKTQVQATKASVENLILLQQGRGELAFTLGDSLKAAWDGDEEAGFKTKLDKLRTIGAIYPNYIQIVATTESGIKTLADLKAKSLSVGAPKSGTELNSRAILSAAGMSYKDLGKVEYLPFAESVDLMKNRQLGATLQSAGLGVASLKDLSTSSPITVVSVPKETVDKIGPPFIAATIPANTYTGQDKDVPTAAVVNYLVTSSAVSDDLAYQMTKLVYESLPELQNAHAAGKEIKLETAAAGSPVPLHPGAIRYYKEKGLIK</sequence>
<evidence type="ECO:0000313" key="3">
    <source>
        <dbReference type="Proteomes" id="UP000002526"/>
    </source>
</evidence>